<protein>
    <submittedName>
        <fullName evidence="2">Uncharacterized protein</fullName>
    </submittedName>
</protein>
<reference evidence="2 3" key="1">
    <citation type="submission" date="2022-12" db="EMBL/GenBank/DDBJ databases">
        <title>Chromosome-level genome of Tegillarca granosa.</title>
        <authorList>
            <person name="Kim J."/>
        </authorList>
    </citation>
    <scope>NUCLEOTIDE SEQUENCE [LARGE SCALE GENOMIC DNA]</scope>
    <source>
        <strain evidence="2">Teg-2019</strain>
        <tissue evidence="2">Adductor muscle</tissue>
    </source>
</reference>
<proteinExistence type="predicted"/>
<dbReference type="EMBL" id="JARBDR010000141">
    <property type="protein sequence ID" value="KAJ8320413.1"/>
    <property type="molecule type" value="Genomic_DNA"/>
</dbReference>
<evidence type="ECO:0000313" key="3">
    <source>
        <dbReference type="Proteomes" id="UP001217089"/>
    </source>
</evidence>
<evidence type="ECO:0000313" key="2">
    <source>
        <dbReference type="EMBL" id="KAJ8320413.1"/>
    </source>
</evidence>
<keyword evidence="3" id="KW-1185">Reference proteome</keyword>
<evidence type="ECO:0000256" key="1">
    <source>
        <dbReference type="SAM" id="MobiDB-lite"/>
    </source>
</evidence>
<dbReference type="Proteomes" id="UP001217089">
    <property type="component" value="Unassembled WGS sequence"/>
</dbReference>
<sequence>MSDSASDITDLSELPPSTTTISTVAVQSGRSKVVLAILRGAEWIRVRVHQMEPDLMDVGSTLEEALQYQRDHYDMLNKLKVCI</sequence>
<comment type="caution">
    <text evidence="2">The sequence shown here is derived from an EMBL/GenBank/DDBJ whole genome shotgun (WGS) entry which is preliminary data.</text>
</comment>
<name>A0ABQ9FXH9_TEGGR</name>
<organism evidence="2 3">
    <name type="scientific">Tegillarca granosa</name>
    <name type="common">Malaysian cockle</name>
    <name type="synonym">Anadara granosa</name>
    <dbReference type="NCBI Taxonomy" id="220873"/>
    <lineage>
        <taxon>Eukaryota</taxon>
        <taxon>Metazoa</taxon>
        <taxon>Spiralia</taxon>
        <taxon>Lophotrochozoa</taxon>
        <taxon>Mollusca</taxon>
        <taxon>Bivalvia</taxon>
        <taxon>Autobranchia</taxon>
        <taxon>Pteriomorphia</taxon>
        <taxon>Arcoida</taxon>
        <taxon>Arcoidea</taxon>
        <taxon>Arcidae</taxon>
        <taxon>Tegillarca</taxon>
    </lineage>
</organism>
<gene>
    <name evidence="2" type="ORF">KUTeg_002000</name>
</gene>
<feature type="region of interest" description="Disordered" evidence="1">
    <location>
        <begin position="1"/>
        <end position="20"/>
    </location>
</feature>
<accession>A0ABQ9FXH9</accession>